<dbReference type="Proteomes" id="UP000790709">
    <property type="component" value="Unassembled WGS sequence"/>
</dbReference>
<reference evidence="1" key="1">
    <citation type="journal article" date="2021" name="New Phytol.">
        <title>Evolutionary innovations through gain and loss of genes in the ectomycorrhizal Boletales.</title>
        <authorList>
            <person name="Wu G."/>
            <person name="Miyauchi S."/>
            <person name="Morin E."/>
            <person name="Kuo A."/>
            <person name="Drula E."/>
            <person name="Varga T."/>
            <person name="Kohler A."/>
            <person name="Feng B."/>
            <person name="Cao Y."/>
            <person name="Lipzen A."/>
            <person name="Daum C."/>
            <person name="Hundley H."/>
            <person name="Pangilinan J."/>
            <person name="Johnson J."/>
            <person name="Barry K."/>
            <person name="LaButti K."/>
            <person name="Ng V."/>
            <person name="Ahrendt S."/>
            <person name="Min B."/>
            <person name="Choi I.G."/>
            <person name="Park H."/>
            <person name="Plett J.M."/>
            <person name="Magnuson J."/>
            <person name="Spatafora J.W."/>
            <person name="Nagy L.G."/>
            <person name="Henrissat B."/>
            <person name="Grigoriev I.V."/>
            <person name="Yang Z.L."/>
            <person name="Xu J."/>
            <person name="Martin F.M."/>
        </authorList>
    </citation>
    <scope>NUCLEOTIDE SEQUENCE</scope>
    <source>
        <strain evidence="1">KUC20120723A-06</strain>
    </source>
</reference>
<sequence length="508" mass="55673">MVFAPPSPTGPSNPPSPTYHRRFSSSSSASSLAPLEFAPPSPMSDTGKPPLPTTPKPVFRRRDRRRLDKRSLSASPHPAFTKFANPLPPTTNVLDANERADLIRRNRKLAQVFGQTPGAEMLATDGDEPRLFKILPPPALAAFLGLAKQRNHRHAMSVSVALKTPGHRTEPTSPWQVLDNPWSPGRRHSSPLSPDGFTLYFDSAGAATDQEYTASCSRDPHYHAGPPTSFIDLSDEDILNDGASAISGLSIPKKGGRSRDYRYSTTTPSLAESLSPEAQLEADKRRKREKLAKLHRFLGSRVPTDLVVGALAAPSLPPSPHPDFTTEDASRPIWMQRRRSGSALPTRSEPFDRVKEELGGEEKALNVRRAQKMEKVFGIPPPQTLYHTRPLPSVPVHSQPTSPTGNVSPPFYPSISPVLERNLNQSAYTKTKGKRYERPGTSESTRLLLPNTPNTSVSVDYGSGYQDVLARSTVYMNYHQSLNSLTDIIDRVSGDCPSYVSGILNGKI</sequence>
<comment type="caution">
    <text evidence="1">The sequence shown here is derived from an EMBL/GenBank/DDBJ whole genome shotgun (WGS) entry which is preliminary data.</text>
</comment>
<organism evidence="1 2">
    <name type="scientific">Leucogyrophana mollusca</name>
    <dbReference type="NCBI Taxonomy" id="85980"/>
    <lineage>
        <taxon>Eukaryota</taxon>
        <taxon>Fungi</taxon>
        <taxon>Dikarya</taxon>
        <taxon>Basidiomycota</taxon>
        <taxon>Agaricomycotina</taxon>
        <taxon>Agaricomycetes</taxon>
        <taxon>Agaricomycetidae</taxon>
        <taxon>Boletales</taxon>
        <taxon>Boletales incertae sedis</taxon>
        <taxon>Leucogyrophana</taxon>
    </lineage>
</organism>
<keyword evidence="2" id="KW-1185">Reference proteome</keyword>
<dbReference type="EMBL" id="MU266470">
    <property type="protein sequence ID" value="KAH7922853.1"/>
    <property type="molecule type" value="Genomic_DNA"/>
</dbReference>
<accession>A0ACB8BDR8</accession>
<gene>
    <name evidence="1" type="ORF">BV22DRAFT_1016479</name>
</gene>
<evidence type="ECO:0000313" key="1">
    <source>
        <dbReference type="EMBL" id="KAH7922853.1"/>
    </source>
</evidence>
<protein>
    <submittedName>
        <fullName evidence="1">Uncharacterized protein</fullName>
    </submittedName>
</protein>
<evidence type="ECO:0000313" key="2">
    <source>
        <dbReference type="Proteomes" id="UP000790709"/>
    </source>
</evidence>
<name>A0ACB8BDR8_9AGAM</name>
<proteinExistence type="predicted"/>